<dbReference type="GO" id="GO:0005643">
    <property type="term" value="C:nuclear pore"/>
    <property type="evidence" value="ECO:0007669"/>
    <property type="project" value="UniProtKB-SubCell"/>
</dbReference>
<evidence type="ECO:0000313" key="9">
    <source>
        <dbReference type="EMBL" id="WFC98761.1"/>
    </source>
</evidence>
<feature type="compositionally biased region" description="Polar residues" evidence="8">
    <location>
        <begin position="197"/>
        <end position="219"/>
    </location>
</feature>
<dbReference type="GO" id="GO:0015031">
    <property type="term" value="P:protein transport"/>
    <property type="evidence" value="ECO:0007669"/>
    <property type="project" value="UniProtKB-KW"/>
</dbReference>
<keyword evidence="10" id="KW-1185">Reference proteome</keyword>
<keyword evidence="5" id="KW-0811">Translocation</keyword>
<evidence type="ECO:0000256" key="2">
    <source>
        <dbReference type="ARBA" id="ARBA00022448"/>
    </source>
</evidence>
<dbReference type="GO" id="GO:0016491">
    <property type="term" value="F:oxidoreductase activity"/>
    <property type="evidence" value="ECO:0007669"/>
    <property type="project" value="UniProtKB-KW"/>
</dbReference>
<evidence type="ECO:0000256" key="1">
    <source>
        <dbReference type="ARBA" id="ARBA00004567"/>
    </source>
</evidence>
<evidence type="ECO:0000256" key="8">
    <source>
        <dbReference type="SAM" id="MobiDB-lite"/>
    </source>
</evidence>
<feature type="compositionally biased region" description="Polar residues" evidence="8">
    <location>
        <begin position="227"/>
        <end position="260"/>
    </location>
</feature>
<dbReference type="GO" id="GO:0051028">
    <property type="term" value="P:mRNA transport"/>
    <property type="evidence" value="ECO:0007669"/>
    <property type="project" value="UniProtKB-KW"/>
</dbReference>
<sequence>MSLFGASAGTPAGGNLARSVSFGAQDTKPAFSFGSGTPSQTESSKPGLFGASQAPSSTQNNSLFGSTGAMQSAQTPNQPQSSAAGQQSSSGSSLFGQNTQQSQSGGLFGASSTPQNTNSGLFNSQNNPKQGQSTGGLFDSQPSAQQGSSSSLFGAPGNASNTPKPGGLFGSQNTTAPNPTNNPSFLGASQGKPGLFGQSSTQNQPQTNAAPSGASSSLFNAKPSGLFGSSSNNPMSANTPNPAQSTGLFGANGASTTNTPSSALLQHAYYQRERFNELPDQQRGLLEEMDRVIQSQMQIKDELRARDQASEPRQLPMEVHELKSLQEVIAASLESDTQRLKSIGMSVERDRMDQLQFYNVVEHAKKKLSDGSSFVDWLRSFYQRAAEQDVARIHRYRVTMEQIQRHVHSLDQREQFAPRVIAEIIYDQNASFMGFAEQIATLHAEIETLKKDYVKWYQARFQSVRDPFAPSISVANSG</sequence>
<proteinExistence type="predicted"/>
<dbReference type="EC" id="1.8.5.7" evidence="9"/>
<dbReference type="EMBL" id="CP119943">
    <property type="protein sequence ID" value="WFC98761.1"/>
    <property type="molecule type" value="Genomic_DNA"/>
</dbReference>
<keyword evidence="7" id="KW-0539">Nucleus</keyword>
<evidence type="ECO:0000256" key="5">
    <source>
        <dbReference type="ARBA" id="ARBA00023010"/>
    </source>
</evidence>
<evidence type="ECO:0000256" key="7">
    <source>
        <dbReference type="ARBA" id="ARBA00023242"/>
    </source>
</evidence>
<evidence type="ECO:0000256" key="3">
    <source>
        <dbReference type="ARBA" id="ARBA00022816"/>
    </source>
</evidence>
<dbReference type="AlphaFoldDB" id="A0AAJ5YRY8"/>
<feature type="compositionally biased region" description="Polar residues" evidence="8">
    <location>
        <begin position="34"/>
        <end position="44"/>
    </location>
</feature>
<feature type="compositionally biased region" description="Low complexity" evidence="8">
    <location>
        <begin position="173"/>
        <end position="183"/>
    </location>
</feature>
<feature type="region of interest" description="Disordered" evidence="8">
    <location>
        <begin position="1"/>
        <end position="260"/>
    </location>
</feature>
<evidence type="ECO:0000256" key="6">
    <source>
        <dbReference type="ARBA" id="ARBA00023132"/>
    </source>
</evidence>
<organism evidence="9 10">
    <name type="scientific">Malassezia yamatoensis</name>
    <dbReference type="NCBI Taxonomy" id="253288"/>
    <lineage>
        <taxon>Eukaryota</taxon>
        <taxon>Fungi</taxon>
        <taxon>Dikarya</taxon>
        <taxon>Basidiomycota</taxon>
        <taxon>Ustilaginomycotina</taxon>
        <taxon>Malasseziomycetes</taxon>
        <taxon>Malasseziales</taxon>
        <taxon>Malasseziaceae</taxon>
        <taxon>Malassezia</taxon>
    </lineage>
</organism>
<dbReference type="Proteomes" id="UP001219567">
    <property type="component" value="Chromosome 1"/>
</dbReference>
<name>A0AAJ5YRY8_9BASI</name>
<dbReference type="GO" id="GO:0008139">
    <property type="term" value="F:nuclear localization sequence binding"/>
    <property type="evidence" value="ECO:0007669"/>
    <property type="project" value="InterPro"/>
</dbReference>
<feature type="compositionally biased region" description="Polar residues" evidence="8">
    <location>
        <begin position="53"/>
        <end position="79"/>
    </location>
</feature>
<dbReference type="GO" id="GO:0017056">
    <property type="term" value="F:structural constituent of nuclear pore"/>
    <property type="evidence" value="ECO:0007669"/>
    <property type="project" value="InterPro"/>
</dbReference>
<reference evidence="9 10" key="1">
    <citation type="submission" date="2023-03" db="EMBL/GenBank/DDBJ databases">
        <title>Mating type loci evolution in Malassezia.</title>
        <authorList>
            <person name="Coelho M.A."/>
        </authorList>
    </citation>
    <scope>NUCLEOTIDE SEQUENCE [LARGE SCALE GENOMIC DNA]</scope>
    <source>
        <strain evidence="9 10">CBS 9725</strain>
    </source>
</reference>
<dbReference type="InterPro" id="IPR024882">
    <property type="entry name" value="NUP58/p45/49"/>
</dbReference>
<dbReference type="PANTHER" id="PTHR13437:SF2">
    <property type="entry name" value="NUCLEOPORIN P58_P45"/>
    <property type="match status" value="1"/>
</dbReference>
<dbReference type="InterPro" id="IPR025574">
    <property type="entry name" value="Nucleoporin_FG_rpt"/>
</dbReference>
<gene>
    <name evidence="9" type="primary">NUP49</name>
    <name evidence="9" type="ORF">MYAM1_001493</name>
</gene>
<dbReference type="Gene3D" id="6.10.140.1350">
    <property type="match status" value="1"/>
</dbReference>
<keyword evidence="9" id="KW-0560">Oxidoreductase</keyword>
<feature type="compositionally biased region" description="Low complexity" evidence="8">
    <location>
        <begin position="140"/>
        <end position="151"/>
    </location>
</feature>
<keyword evidence="3" id="KW-0509">mRNA transport</keyword>
<keyword evidence="6" id="KW-0906">Nuclear pore complex</keyword>
<keyword evidence="4" id="KW-0653">Protein transport</keyword>
<feature type="compositionally biased region" description="Polar residues" evidence="8">
    <location>
        <begin position="94"/>
        <end position="132"/>
    </location>
</feature>
<evidence type="ECO:0000313" key="10">
    <source>
        <dbReference type="Proteomes" id="UP001219567"/>
    </source>
</evidence>
<accession>A0AAJ5YRY8</accession>
<comment type="subcellular location">
    <subcellularLocation>
        <location evidence="1">Nucleus</location>
        <location evidence="1">Nuclear pore complex</location>
    </subcellularLocation>
</comment>
<protein>
    <submittedName>
        <fullName evidence="9">Glutathionyl-hydroquinone reductase</fullName>
        <ecNumber evidence="9">1.8.5.7</ecNumber>
    </submittedName>
</protein>
<dbReference type="PANTHER" id="PTHR13437">
    <property type="entry name" value="NUCLEOPORIN P58/P45 NUCLEOPORIN-LIKE PROTEIN 1"/>
    <property type="match status" value="1"/>
</dbReference>
<feature type="compositionally biased region" description="Low complexity" evidence="8">
    <location>
        <begin position="80"/>
        <end position="93"/>
    </location>
</feature>
<dbReference type="Pfam" id="PF13634">
    <property type="entry name" value="Nucleoporin_FG"/>
    <property type="match status" value="1"/>
</dbReference>
<evidence type="ECO:0000256" key="4">
    <source>
        <dbReference type="ARBA" id="ARBA00022927"/>
    </source>
</evidence>
<keyword evidence="2" id="KW-0813">Transport</keyword>